<reference evidence="1 2" key="1">
    <citation type="journal article" date="2018" name="Front. Plant Sci.">
        <title>Red Clover (Trifolium pratense) and Zigzag Clover (T. medium) - A Picture of Genomic Similarities and Differences.</title>
        <authorList>
            <person name="Dluhosova J."/>
            <person name="Istvanek J."/>
            <person name="Nedelnik J."/>
            <person name="Repkova J."/>
        </authorList>
    </citation>
    <scope>NUCLEOTIDE SEQUENCE [LARGE SCALE GENOMIC DNA]</scope>
    <source>
        <strain evidence="2">cv. 10/8</strain>
        <tissue evidence="1">Leaf</tissue>
    </source>
</reference>
<proteinExistence type="predicted"/>
<name>A0A392QW60_9FABA</name>
<sequence>MVEIAFSAFLHSGMGVTRDDRLTVIAMGKTTSLGSMSGVMPVTADSCHPHGFTAMTSIDQ</sequence>
<protein>
    <submittedName>
        <fullName evidence="1">Uncharacterized protein</fullName>
    </submittedName>
</protein>
<dbReference type="EMBL" id="LXQA010163724">
    <property type="protein sequence ID" value="MCI28132.1"/>
    <property type="molecule type" value="Genomic_DNA"/>
</dbReference>
<feature type="non-terminal residue" evidence="1">
    <location>
        <position position="60"/>
    </location>
</feature>
<dbReference type="Proteomes" id="UP000265520">
    <property type="component" value="Unassembled WGS sequence"/>
</dbReference>
<keyword evidence="2" id="KW-1185">Reference proteome</keyword>
<dbReference type="AlphaFoldDB" id="A0A392QW60"/>
<evidence type="ECO:0000313" key="2">
    <source>
        <dbReference type="Proteomes" id="UP000265520"/>
    </source>
</evidence>
<evidence type="ECO:0000313" key="1">
    <source>
        <dbReference type="EMBL" id="MCI28132.1"/>
    </source>
</evidence>
<accession>A0A392QW60</accession>
<organism evidence="1 2">
    <name type="scientific">Trifolium medium</name>
    <dbReference type="NCBI Taxonomy" id="97028"/>
    <lineage>
        <taxon>Eukaryota</taxon>
        <taxon>Viridiplantae</taxon>
        <taxon>Streptophyta</taxon>
        <taxon>Embryophyta</taxon>
        <taxon>Tracheophyta</taxon>
        <taxon>Spermatophyta</taxon>
        <taxon>Magnoliopsida</taxon>
        <taxon>eudicotyledons</taxon>
        <taxon>Gunneridae</taxon>
        <taxon>Pentapetalae</taxon>
        <taxon>rosids</taxon>
        <taxon>fabids</taxon>
        <taxon>Fabales</taxon>
        <taxon>Fabaceae</taxon>
        <taxon>Papilionoideae</taxon>
        <taxon>50 kb inversion clade</taxon>
        <taxon>NPAAA clade</taxon>
        <taxon>Hologalegina</taxon>
        <taxon>IRL clade</taxon>
        <taxon>Trifolieae</taxon>
        <taxon>Trifolium</taxon>
    </lineage>
</organism>
<comment type="caution">
    <text evidence="1">The sequence shown here is derived from an EMBL/GenBank/DDBJ whole genome shotgun (WGS) entry which is preliminary data.</text>
</comment>